<feature type="region of interest" description="Disordered" evidence="1">
    <location>
        <begin position="234"/>
        <end position="257"/>
    </location>
</feature>
<keyword evidence="3" id="KW-1185">Reference proteome</keyword>
<dbReference type="AlphaFoldDB" id="A0A4D6LL74"/>
<dbReference type="EMBL" id="CP039348">
    <property type="protein sequence ID" value="QCD89253.1"/>
    <property type="molecule type" value="Genomic_DNA"/>
</dbReference>
<protein>
    <submittedName>
        <fullName evidence="2">Uncharacterized protein</fullName>
    </submittedName>
</protein>
<organism evidence="2 3">
    <name type="scientific">Vigna unguiculata</name>
    <name type="common">Cowpea</name>
    <dbReference type="NCBI Taxonomy" id="3917"/>
    <lineage>
        <taxon>Eukaryota</taxon>
        <taxon>Viridiplantae</taxon>
        <taxon>Streptophyta</taxon>
        <taxon>Embryophyta</taxon>
        <taxon>Tracheophyta</taxon>
        <taxon>Spermatophyta</taxon>
        <taxon>Magnoliopsida</taxon>
        <taxon>eudicotyledons</taxon>
        <taxon>Gunneridae</taxon>
        <taxon>Pentapetalae</taxon>
        <taxon>rosids</taxon>
        <taxon>fabids</taxon>
        <taxon>Fabales</taxon>
        <taxon>Fabaceae</taxon>
        <taxon>Papilionoideae</taxon>
        <taxon>50 kb inversion clade</taxon>
        <taxon>NPAAA clade</taxon>
        <taxon>indigoferoid/millettioid clade</taxon>
        <taxon>Phaseoleae</taxon>
        <taxon>Vigna</taxon>
    </lineage>
</organism>
<evidence type="ECO:0000256" key="1">
    <source>
        <dbReference type="SAM" id="MobiDB-lite"/>
    </source>
</evidence>
<gene>
    <name evidence="2" type="ORF">DEO72_LG4g196</name>
</gene>
<evidence type="ECO:0000313" key="2">
    <source>
        <dbReference type="EMBL" id="QCD89253.1"/>
    </source>
</evidence>
<proteinExistence type="predicted"/>
<reference evidence="2 3" key="1">
    <citation type="submission" date="2019-04" db="EMBL/GenBank/DDBJ databases">
        <title>An improved genome assembly and genetic linkage map for asparagus bean, Vigna unguiculata ssp. sesquipedialis.</title>
        <authorList>
            <person name="Xia Q."/>
            <person name="Zhang R."/>
            <person name="Dong Y."/>
        </authorList>
    </citation>
    <scope>NUCLEOTIDE SEQUENCE [LARGE SCALE GENOMIC DNA]</scope>
    <source>
        <tissue evidence="2">Leaf</tissue>
    </source>
</reference>
<evidence type="ECO:0000313" key="3">
    <source>
        <dbReference type="Proteomes" id="UP000501690"/>
    </source>
</evidence>
<name>A0A4D6LL74_VIGUN</name>
<sequence>MIEIACNLSVAHCFIKVSGFFSQKPPGGSIPTARRHISDEFCSCFGLNSLAAMNSCQAARLRLRSLLMFVAISNTDVPPGGALLAARRQWVRRLAVGLGAPGGRRLRKGACRGWRLAKPPGGSIPTARRHISDEFCSCFGLNSLAAMNSCQAARLRLRSLLMFVAISNTDVPPGGALLAARRQWVRRLVHCRYDREFGMGVIEIRVVWDKWKEGQKHDWYGTVTAPGGWTGCARRSKTQKGSLQRLAPGGETRSARRTRDSELLLEAIAPGGGTFMDGVTCDDMSGEVHIKLLSRGDTSESRTTSGEVRRAGLRAGRFVEARPRAGSSPFLFVCGDDRVIRYTGADVDTGGAEDAQMAE</sequence>
<dbReference type="Proteomes" id="UP000501690">
    <property type="component" value="Linkage Group LG4"/>
</dbReference>
<accession>A0A4D6LL74</accession>